<sequence length="238" mass="27292">MVRMRTQEVEARIQLFARKQDLCEKIEAQQISLVREGDGPGLPRMSVEDYVEAYLEAFERAVMATKLDPGSWVAKLGPLLIGPAQAAYRALNRVQAWDYKKIDDMIEKVGQARFISTLDLTKRYKQQHNSSSVQCWAKMKWMKIQYMCMYDKQSLAIKYRRHNKKSGARRYNIPFYKELSHFLAMDSVVTTPRTYGTIGTLGQHDNWMPRSRSPGGPRAQGLLIAVALKDSNSLVLVQ</sequence>
<organism evidence="1 2">
    <name type="scientific">Alligator mississippiensis</name>
    <name type="common">American alligator</name>
    <dbReference type="NCBI Taxonomy" id="8496"/>
    <lineage>
        <taxon>Eukaryota</taxon>
        <taxon>Metazoa</taxon>
        <taxon>Chordata</taxon>
        <taxon>Craniata</taxon>
        <taxon>Vertebrata</taxon>
        <taxon>Euteleostomi</taxon>
        <taxon>Archelosauria</taxon>
        <taxon>Archosauria</taxon>
        <taxon>Crocodylia</taxon>
        <taxon>Alligatoridae</taxon>
        <taxon>Alligatorinae</taxon>
        <taxon>Alligator</taxon>
    </lineage>
</organism>
<comment type="caution">
    <text evidence="1">The sequence shown here is derived from an EMBL/GenBank/DDBJ whole genome shotgun (WGS) entry which is preliminary data.</text>
</comment>
<gene>
    <name evidence="1" type="ORF">Y1Q_0009886</name>
</gene>
<reference evidence="1 2" key="1">
    <citation type="journal article" date="2012" name="Genome Biol.">
        <title>Sequencing three crocodilian genomes to illuminate the evolution of archosaurs and amniotes.</title>
        <authorList>
            <person name="St John J.A."/>
            <person name="Braun E.L."/>
            <person name="Isberg S.R."/>
            <person name="Miles L.G."/>
            <person name="Chong A.Y."/>
            <person name="Gongora J."/>
            <person name="Dalzell P."/>
            <person name="Moran C."/>
            <person name="Bed'hom B."/>
            <person name="Abzhanov A."/>
            <person name="Burgess S.C."/>
            <person name="Cooksey A.M."/>
            <person name="Castoe T.A."/>
            <person name="Crawford N.G."/>
            <person name="Densmore L.D."/>
            <person name="Drew J.C."/>
            <person name="Edwards S.V."/>
            <person name="Faircloth B.C."/>
            <person name="Fujita M.K."/>
            <person name="Greenwold M.J."/>
            <person name="Hoffmann F.G."/>
            <person name="Howard J.M."/>
            <person name="Iguchi T."/>
            <person name="Janes D.E."/>
            <person name="Khan S.Y."/>
            <person name="Kohno S."/>
            <person name="de Koning A.J."/>
            <person name="Lance S.L."/>
            <person name="McCarthy F.M."/>
            <person name="McCormack J.E."/>
            <person name="Merchant M.E."/>
            <person name="Peterson D.G."/>
            <person name="Pollock D.D."/>
            <person name="Pourmand N."/>
            <person name="Raney B.J."/>
            <person name="Roessler K.A."/>
            <person name="Sanford J.R."/>
            <person name="Sawyer R.H."/>
            <person name="Schmidt C.J."/>
            <person name="Triplett E.W."/>
            <person name="Tuberville T.D."/>
            <person name="Venegas-Anaya M."/>
            <person name="Howard J.T."/>
            <person name="Jarvis E.D."/>
            <person name="Guillette L.J.Jr."/>
            <person name="Glenn T.C."/>
            <person name="Green R.E."/>
            <person name="Ray D.A."/>
        </authorList>
    </citation>
    <scope>NUCLEOTIDE SEQUENCE [LARGE SCALE GENOMIC DNA]</scope>
    <source>
        <strain evidence="1">KSC_2009_1</strain>
    </source>
</reference>
<dbReference type="AlphaFoldDB" id="A0A151MX93"/>
<evidence type="ECO:0000313" key="1">
    <source>
        <dbReference type="EMBL" id="KYO29085.1"/>
    </source>
</evidence>
<name>A0A151MX93_ALLMI</name>
<proteinExistence type="predicted"/>
<protein>
    <submittedName>
        <fullName evidence="1">Uncharacterized protein</fullName>
    </submittedName>
</protein>
<keyword evidence="2" id="KW-1185">Reference proteome</keyword>
<evidence type="ECO:0000313" key="2">
    <source>
        <dbReference type="Proteomes" id="UP000050525"/>
    </source>
</evidence>
<accession>A0A151MX93</accession>
<dbReference type="EMBL" id="AKHW03004724">
    <property type="protein sequence ID" value="KYO29085.1"/>
    <property type="molecule type" value="Genomic_DNA"/>
</dbReference>
<dbReference type="Proteomes" id="UP000050525">
    <property type="component" value="Unassembled WGS sequence"/>
</dbReference>